<evidence type="ECO:0000313" key="2">
    <source>
        <dbReference type="EMBL" id="EFJ37324.1"/>
    </source>
</evidence>
<evidence type="ECO:0000313" key="3">
    <source>
        <dbReference type="Proteomes" id="UP000001514"/>
    </source>
</evidence>
<sequence>MDRSSYSGCLPQLFFEIFGCDLGKHRRILGMVLKAWCQILKWRTSRWLDTSLRAPQLFGKKPSSSNLSQEEEGSRGAAQASSIPRNGSSSGLRSSRYSVHPLLLLTLQPFIPACYQIVTPEESIASAVVLVAPPPALVTPQPAPRSGQPHDPQHEEHERHQQRREEHQDEDTYQAEAEE</sequence>
<feature type="compositionally biased region" description="Acidic residues" evidence="1">
    <location>
        <begin position="168"/>
        <end position="179"/>
    </location>
</feature>
<gene>
    <name evidence="2" type="ORF">SELMODRAFT_403580</name>
</gene>
<dbReference type="AlphaFoldDB" id="D8QRV3"/>
<evidence type="ECO:0000256" key="1">
    <source>
        <dbReference type="SAM" id="MobiDB-lite"/>
    </source>
</evidence>
<feature type="compositionally biased region" description="Basic and acidic residues" evidence="1">
    <location>
        <begin position="151"/>
        <end position="167"/>
    </location>
</feature>
<feature type="region of interest" description="Disordered" evidence="1">
    <location>
        <begin position="136"/>
        <end position="179"/>
    </location>
</feature>
<name>D8QRV3_SELML</name>
<dbReference type="HOGENOM" id="CLU_1505912_0_0_1"/>
<feature type="region of interest" description="Disordered" evidence="1">
    <location>
        <begin position="59"/>
        <end position="92"/>
    </location>
</feature>
<dbReference type="Gramene" id="EFJ37324">
    <property type="protein sequence ID" value="EFJ37324"/>
    <property type="gene ID" value="SELMODRAFT_403580"/>
</dbReference>
<reference evidence="2 3" key="1">
    <citation type="journal article" date="2011" name="Science">
        <title>The Selaginella genome identifies genetic changes associated with the evolution of vascular plants.</title>
        <authorList>
            <person name="Banks J.A."/>
            <person name="Nishiyama T."/>
            <person name="Hasebe M."/>
            <person name="Bowman J.L."/>
            <person name="Gribskov M."/>
            <person name="dePamphilis C."/>
            <person name="Albert V.A."/>
            <person name="Aono N."/>
            <person name="Aoyama T."/>
            <person name="Ambrose B.A."/>
            <person name="Ashton N.W."/>
            <person name="Axtell M.J."/>
            <person name="Barker E."/>
            <person name="Barker M.S."/>
            <person name="Bennetzen J.L."/>
            <person name="Bonawitz N.D."/>
            <person name="Chapple C."/>
            <person name="Cheng C."/>
            <person name="Correa L.G."/>
            <person name="Dacre M."/>
            <person name="DeBarry J."/>
            <person name="Dreyer I."/>
            <person name="Elias M."/>
            <person name="Engstrom E.M."/>
            <person name="Estelle M."/>
            <person name="Feng L."/>
            <person name="Finet C."/>
            <person name="Floyd S.K."/>
            <person name="Frommer W.B."/>
            <person name="Fujita T."/>
            <person name="Gramzow L."/>
            <person name="Gutensohn M."/>
            <person name="Harholt J."/>
            <person name="Hattori M."/>
            <person name="Heyl A."/>
            <person name="Hirai T."/>
            <person name="Hiwatashi Y."/>
            <person name="Ishikawa M."/>
            <person name="Iwata M."/>
            <person name="Karol K.G."/>
            <person name="Koehler B."/>
            <person name="Kolukisaoglu U."/>
            <person name="Kubo M."/>
            <person name="Kurata T."/>
            <person name="Lalonde S."/>
            <person name="Li K."/>
            <person name="Li Y."/>
            <person name="Litt A."/>
            <person name="Lyons E."/>
            <person name="Manning G."/>
            <person name="Maruyama T."/>
            <person name="Michael T.P."/>
            <person name="Mikami K."/>
            <person name="Miyazaki S."/>
            <person name="Morinaga S."/>
            <person name="Murata T."/>
            <person name="Mueller-Roeber B."/>
            <person name="Nelson D.R."/>
            <person name="Obara M."/>
            <person name="Oguri Y."/>
            <person name="Olmstead R.G."/>
            <person name="Onodera N."/>
            <person name="Petersen B.L."/>
            <person name="Pils B."/>
            <person name="Prigge M."/>
            <person name="Rensing S.A."/>
            <person name="Riano-Pachon D.M."/>
            <person name="Roberts A.W."/>
            <person name="Sato Y."/>
            <person name="Scheller H.V."/>
            <person name="Schulz B."/>
            <person name="Schulz C."/>
            <person name="Shakirov E.V."/>
            <person name="Shibagaki N."/>
            <person name="Shinohara N."/>
            <person name="Shippen D.E."/>
            <person name="Soerensen I."/>
            <person name="Sotooka R."/>
            <person name="Sugimoto N."/>
            <person name="Sugita M."/>
            <person name="Sumikawa N."/>
            <person name="Tanurdzic M."/>
            <person name="Theissen G."/>
            <person name="Ulvskov P."/>
            <person name="Wakazuki S."/>
            <person name="Weng J.K."/>
            <person name="Willats W.W."/>
            <person name="Wipf D."/>
            <person name="Wolf P.G."/>
            <person name="Yang L."/>
            <person name="Zimmer A.D."/>
            <person name="Zhu Q."/>
            <person name="Mitros T."/>
            <person name="Hellsten U."/>
            <person name="Loque D."/>
            <person name="Otillar R."/>
            <person name="Salamov A."/>
            <person name="Schmutz J."/>
            <person name="Shapiro H."/>
            <person name="Lindquist E."/>
            <person name="Lucas S."/>
            <person name="Rokhsar D."/>
            <person name="Grigoriev I.V."/>
        </authorList>
    </citation>
    <scope>NUCLEOTIDE SEQUENCE [LARGE SCALE GENOMIC DNA]</scope>
</reference>
<accession>D8QRV3</accession>
<protein>
    <submittedName>
        <fullName evidence="2">Uncharacterized protein</fullName>
    </submittedName>
</protein>
<dbReference type="EMBL" id="GL377566">
    <property type="protein sequence ID" value="EFJ37324.1"/>
    <property type="molecule type" value="Genomic_DNA"/>
</dbReference>
<dbReference type="Proteomes" id="UP000001514">
    <property type="component" value="Unassembled WGS sequence"/>
</dbReference>
<dbReference type="KEGG" id="smo:SELMODRAFT_403580"/>
<dbReference type="InParanoid" id="D8QRV3"/>
<organism evidence="3">
    <name type="scientific">Selaginella moellendorffii</name>
    <name type="common">Spikemoss</name>
    <dbReference type="NCBI Taxonomy" id="88036"/>
    <lineage>
        <taxon>Eukaryota</taxon>
        <taxon>Viridiplantae</taxon>
        <taxon>Streptophyta</taxon>
        <taxon>Embryophyta</taxon>
        <taxon>Tracheophyta</taxon>
        <taxon>Lycopodiopsida</taxon>
        <taxon>Selaginellales</taxon>
        <taxon>Selaginellaceae</taxon>
        <taxon>Selaginella</taxon>
    </lineage>
</organism>
<proteinExistence type="predicted"/>
<keyword evidence="3" id="KW-1185">Reference proteome</keyword>